<dbReference type="Gene3D" id="2.60.40.10">
    <property type="entry name" value="Immunoglobulins"/>
    <property type="match status" value="2"/>
</dbReference>
<dbReference type="AlphaFoldDB" id="A0A2D0MZM9"/>
<feature type="domain" description="IPT/TIG" evidence="3">
    <location>
        <begin position="34"/>
        <end position="101"/>
    </location>
</feature>
<gene>
    <name evidence="5" type="ORF">CRP01_36025</name>
</gene>
<dbReference type="PROSITE" id="PS51257">
    <property type="entry name" value="PROKAR_LIPOPROTEIN"/>
    <property type="match status" value="1"/>
</dbReference>
<feature type="chain" id="PRO_5012045007" description="CBM-cenC domain-containing protein" evidence="2">
    <location>
        <begin position="23"/>
        <end position="658"/>
    </location>
</feature>
<organism evidence="5 6">
    <name type="scientific">Flavilitoribacter nigricans (strain ATCC 23147 / DSM 23189 / NBRC 102662 / NCIMB 1420 / SS-2)</name>
    <name type="common">Lewinella nigricans</name>
    <dbReference type="NCBI Taxonomy" id="1122177"/>
    <lineage>
        <taxon>Bacteria</taxon>
        <taxon>Pseudomonadati</taxon>
        <taxon>Bacteroidota</taxon>
        <taxon>Saprospiria</taxon>
        <taxon>Saprospirales</taxon>
        <taxon>Lewinellaceae</taxon>
        <taxon>Flavilitoribacter</taxon>
    </lineage>
</organism>
<sequence>MKNNLFYIFGLLLLTSSLFLTGCDDELEIGPTVTVTNVSPAAAYGGDAVTLQGSNLNTVNAIFIGDKHADEVQSMSESSITFIVPRNAVPGPSIITLAMANNYRVTVDFEVLQRPIPEIHAISPTAAASGEEVTIAGMNLNVLTSVKVGGVAASTVSATNNLLVITVPDGLPINSPAEIELATQEVTEVSTSIFYVGDNKVANSDLEDGSGDDFTDWTKLNGGDQMTEVTGADAYFGRSLRIVGAAANPWNTQLASLPTPLNFGSEYTILLWARAEAAGAQMRVSVSQFDGNGADYFYGETVDIPTEWTQLSWTFEVTNDLETHRVVLDMGMTDVPFLIDNVILIETGAAGPPIPQNLLANSGFENGLDSWLLLNGSVEPTTEEVHCGSQAIKVTGAGGNPWDTQMAADVVPLVQGNEYEVKLWAKAAEDGAVMRVSASRYNGGNGDDYFYGADVALTTEWAEYSWIFTVGKDIPDGHHLVLDMGASDKVFYVDDVSLAEYVEVIPINILDNGDFEDGMTSWELLNGSVEPTAEEVASGSQALKVTGAGGNPWDTQMAAAAVPLVLGNRYAVKLMAKAAEDGAVMRISASRYNGGNGDDYFYGADANLTTEWAEYTWEFTVGKDIPDGHHIVLDMGASDKIFYIDNVILYEVPEFVCP</sequence>
<evidence type="ECO:0000313" key="6">
    <source>
        <dbReference type="Proteomes" id="UP000223913"/>
    </source>
</evidence>
<dbReference type="InterPro" id="IPR002909">
    <property type="entry name" value="IPT_dom"/>
</dbReference>
<evidence type="ECO:0008006" key="7">
    <source>
        <dbReference type="Google" id="ProtNLM"/>
    </source>
</evidence>
<feature type="domain" description="IPT/TIG" evidence="3">
    <location>
        <begin position="117"/>
        <end position="180"/>
    </location>
</feature>
<keyword evidence="6" id="KW-1185">Reference proteome</keyword>
<keyword evidence="1" id="KW-0378">Hydrolase</keyword>
<dbReference type="OrthoDB" id="7061696at2"/>
<evidence type="ECO:0000259" key="4">
    <source>
        <dbReference type="Pfam" id="PF02018"/>
    </source>
</evidence>
<feature type="domain" description="CBM-cenC" evidence="4">
    <location>
        <begin position="356"/>
        <end position="475"/>
    </location>
</feature>
<dbReference type="CDD" id="cd00102">
    <property type="entry name" value="IPT"/>
    <property type="match status" value="2"/>
</dbReference>
<evidence type="ECO:0000313" key="5">
    <source>
        <dbReference type="EMBL" id="PHN01630.1"/>
    </source>
</evidence>
<dbReference type="SUPFAM" id="SSF49785">
    <property type="entry name" value="Galactose-binding domain-like"/>
    <property type="match status" value="3"/>
</dbReference>
<dbReference type="InterPro" id="IPR013783">
    <property type="entry name" value="Ig-like_fold"/>
</dbReference>
<dbReference type="EMBL" id="PDUD01000051">
    <property type="protein sequence ID" value="PHN01630.1"/>
    <property type="molecule type" value="Genomic_DNA"/>
</dbReference>
<feature type="domain" description="CBM-cenC" evidence="4">
    <location>
        <begin position="508"/>
        <end position="626"/>
    </location>
</feature>
<dbReference type="Pfam" id="PF02018">
    <property type="entry name" value="CBM_4_9"/>
    <property type="match status" value="3"/>
</dbReference>
<dbReference type="SUPFAM" id="SSF81296">
    <property type="entry name" value="E set domains"/>
    <property type="match status" value="2"/>
</dbReference>
<dbReference type="GO" id="GO:0016798">
    <property type="term" value="F:hydrolase activity, acting on glycosyl bonds"/>
    <property type="evidence" value="ECO:0007669"/>
    <property type="project" value="InterPro"/>
</dbReference>
<dbReference type="InterPro" id="IPR003305">
    <property type="entry name" value="CenC_carb-bd"/>
</dbReference>
<dbReference type="RefSeq" id="WP_099154944.1">
    <property type="nucleotide sequence ID" value="NZ_PDUD01000051.1"/>
</dbReference>
<dbReference type="InterPro" id="IPR014756">
    <property type="entry name" value="Ig_E-set"/>
</dbReference>
<dbReference type="Gene3D" id="2.60.120.260">
    <property type="entry name" value="Galactose-binding domain-like"/>
    <property type="match status" value="3"/>
</dbReference>
<comment type="caution">
    <text evidence="5">The sequence shown here is derived from an EMBL/GenBank/DDBJ whole genome shotgun (WGS) entry which is preliminary data.</text>
</comment>
<dbReference type="InterPro" id="IPR008979">
    <property type="entry name" value="Galactose-bd-like_sf"/>
</dbReference>
<dbReference type="Pfam" id="PF01833">
    <property type="entry name" value="TIG"/>
    <property type="match status" value="2"/>
</dbReference>
<name>A0A2D0MZM9_FLAN2</name>
<accession>A0A2D0MZM9</accession>
<feature type="domain" description="CBM-cenC" evidence="4">
    <location>
        <begin position="199"/>
        <end position="331"/>
    </location>
</feature>
<evidence type="ECO:0000256" key="1">
    <source>
        <dbReference type="ARBA" id="ARBA00022801"/>
    </source>
</evidence>
<keyword evidence="2" id="KW-0732">Signal</keyword>
<reference evidence="5 6" key="1">
    <citation type="submission" date="2017-10" db="EMBL/GenBank/DDBJ databases">
        <title>The draft genome sequence of Lewinella nigricans NBRC 102662.</title>
        <authorList>
            <person name="Wang K."/>
        </authorList>
    </citation>
    <scope>NUCLEOTIDE SEQUENCE [LARGE SCALE GENOMIC DNA]</scope>
    <source>
        <strain evidence="5 6">NBRC 102662</strain>
    </source>
</reference>
<proteinExistence type="predicted"/>
<evidence type="ECO:0000256" key="2">
    <source>
        <dbReference type="SAM" id="SignalP"/>
    </source>
</evidence>
<protein>
    <recommendedName>
        <fullName evidence="7">CBM-cenC domain-containing protein</fullName>
    </recommendedName>
</protein>
<feature type="signal peptide" evidence="2">
    <location>
        <begin position="1"/>
        <end position="22"/>
    </location>
</feature>
<dbReference type="Proteomes" id="UP000223913">
    <property type="component" value="Unassembled WGS sequence"/>
</dbReference>
<evidence type="ECO:0000259" key="3">
    <source>
        <dbReference type="Pfam" id="PF01833"/>
    </source>
</evidence>